<sequence length="246" mass="27225">MKRFPLITAHTGCMGQGEHSLESLEAALKLGVDVYEDDIRVTRDRVPVFAHDDKILLPGNQSASLAALTLQELNAALTIPILQLEDVLNRIRNAGRVMNLDIKTDDALEPTAALVKRLGMDEQVFLSGCHLQRAERAKRSGIVLRKLLNVDPDSLRYSSYEEAARQACADANRTGCFGLNVPYQAVKPELLDTAQAAGLRVYVWTVAEAEEMRRLAGWGVDSITTRDPAKLIAIREEWFAENNSRG</sequence>
<keyword evidence="2" id="KW-1185">Reference proteome</keyword>
<dbReference type="Proteomes" id="UP001380953">
    <property type="component" value="Unassembled WGS sequence"/>
</dbReference>
<organism evidence="1 2">
    <name type="scientific">Saccharibacillus sacchari</name>
    <dbReference type="NCBI Taxonomy" id="456493"/>
    <lineage>
        <taxon>Bacteria</taxon>
        <taxon>Bacillati</taxon>
        <taxon>Bacillota</taxon>
        <taxon>Bacilli</taxon>
        <taxon>Bacillales</taxon>
        <taxon>Paenibacillaceae</taxon>
        <taxon>Saccharibacillus</taxon>
    </lineage>
</organism>
<gene>
    <name evidence="1" type="ORF">WKI47_24080</name>
</gene>
<dbReference type="EMBL" id="JBBKAR010000057">
    <property type="protein sequence ID" value="MEJ8306998.1"/>
    <property type="molecule type" value="Genomic_DNA"/>
</dbReference>
<accession>A0ACC6PJC6</accession>
<evidence type="ECO:0000313" key="2">
    <source>
        <dbReference type="Proteomes" id="UP001380953"/>
    </source>
</evidence>
<evidence type="ECO:0000313" key="1">
    <source>
        <dbReference type="EMBL" id="MEJ8306998.1"/>
    </source>
</evidence>
<protein>
    <submittedName>
        <fullName evidence="1">Glycerophosphodiester phosphodiesterase</fullName>
    </submittedName>
</protein>
<proteinExistence type="predicted"/>
<name>A0ACC6PJC6_9BACL</name>
<comment type="caution">
    <text evidence="1">The sequence shown here is derived from an EMBL/GenBank/DDBJ whole genome shotgun (WGS) entry which is preliminary data.</text>
</comment>
<reference evidence="1" key="1">
    <citation type="submission" date="2024-03" db="EMBL/GenBank/DDBJ databases">
        <title>Whole genome sequecning of epiphytes from Marcgravia umbellata leaves.</title>
        <authorList>
            <person name="Kumar G."/>
            <person name="Savka M.A."/>
        </authorList>
    </citation>
    <scope>NUCLEOTIDE SEQUENCE</scope>
    <source>
        <strain evidence="1">RIT_BL5</strain>
    </source>
</reference>